<protein>
    <submittedName>
        <fullName evidence="1">Uncharacterized protein</fullName>
    </submittedName>
</protein>
<dbReference type="Proteomes" id="UP001341840">
    <property type="component" value="Unassembled WGS sequence"/>
</dbReference>
<comment type="caution">
    <text evidence="1">The sequence shown here is derived from an EMBL/GenBank/DDBJ whole genome shotgun (WGS) entry which is preliminary data.</text>
</comment>
<accession>A0ABU6YS77</accession>
<gene>
    <name evidence="1" type="ORF">PIB30_074028</name>
</gene>
<organism evidence="1 2">
    <name type="scientific">Stylosanthes scabra</name>
    <dbReference type="NCBI Taxonomy" id="79078"/>
    <lineage>
        <taxon>Eukaryota</taxon>
        <taxon>Viridiplantae</taxon>
        <taxon>Streptophyta</taxon>
        <taxon>Embryophyta</taxon>
        <taxon>Tracheophyta</taxon>
        <taxon>Spermatophyta</taxon>
        <taxon>Magnoliopsida</taxon>
        <taxon>eudicotyledons</taxon>
        <taxon>Gunneridae</taxon>
        <taxon>Pentapetalae</taxon>
        <taxon>rosids</taxon>
        <taxon>fabids</taxon>
        <taxon>Fabales</taxon>
        <taxon>Fabaceae</taxon>
        <taxon>Papilionoideae</taxon>
        <taxon>50 kb inversion clade</taxon>
        <taxon>dalbergioids sensu lato</taxon>
        <taxon>Dalbergieae</taxon>
        <taxon>Pterocarpus clade</taxon>
        <taxon>Stylosanthes</taxon>
    </lineage>
</organism>
<proteinExistence type="predicted"/>
<keyword evidence="2" id="KW-1185">Reference proteome</keyword>
<evidence type="ECO:0000313" key="1">
    <source>
        <dbReference type="EMBL" id="MED6211478.1"/>
    </source>
</evidence>
<reference evidence="1 2" key="1">
    <citation type="journal article" date="2023" name="Plants (Basel)">
        <title>Bridging the Gap: Combining Genomics and Transcriptomics Approaches to Understand Stylosanthes scabra, an Orphan Legume from the Brazilian Caatinga.</title>
        <authorList>
            <person name="Ferreira-Neto J.R.C."/>
            <person name="da Silva M.D."/>
            <person name="Binneck E."/>
            <person name="de Melo N.F."/>
            <person name="da Silva R.H."/>
            <person name="de Melo A.L.T.M."/>
            <person name="Pandolfi V."/>
            <person name="Bustamante F.O."/>
            <person name="Brasileiro-Vidal A.C."/>
            <person name="Benko-Iseppon A.M."/>
        </authorList>
    </citation>
    <scope>NUCLEOTIDE SEQUENCE [LARGE SCALE GENOMIC DNA]</scope>
    <source>
        <tissue evidence="1">Leaves</tissue>
    </source>
</reference>
<evidence type="ECO:0000313" key="2">
    <source>
        <dbReference type="Proteomes" id="UP001341840"/>
    </source>
</evidence>
<sequence>MYIGALRELIHIWIINMSNKGKKKNSSFSTVRSIAKHVFISGDGKTTSTNKAEAPSGPVATMVAASKHFSTSPHKVRFN</sequence>
<dbReference type="EMBL" id="JASCZI010242566">
    <property type="protein sequence ID" value="MED6211478.1"/>
    <property type="molecule type" value="Genomic_DNA"/>
</dbReference>
<name>A0ABU6YS77_9FABA</name>